<name>A0ABD0K036_9CAEN</name>
<keyword evidence="3" id="KW-1185">Reference proteome</keyword>
<proteinExistence type="predicted"/>
<comment type="caution">
    <text evidence="2">The sequence shown here is derived from an EMBL/GenBank/DDBJ whole genome shotgun (WGS) entry which is preliminary data.</text>
</comment>
<dbReference type="EMBL" id="JACVVK020000282">
    <property type="protein sequence ID" value="KAK7480432.1"/>
    <property type="molecule type" value="Genomic_DNA"/>
</dbReference>
<evidence type="ECO:0000313" key="3">
    <source>
        <dbReference type="Proteomes" id="UP001519460"/>
    </source>
</evidence>
<feature type="transmembrane region" description="Helical" evidence="1">
    <location>
        <begin position="26"/>
        <end position="47"/>
    </location>
</feature>
<organism evidence="2 3">
    <name type="scientific">Batillaria attramentaria</name>
    <dbReference type="NCBI Taxonomy" id="370345"/>
    <lineage>
        <taxon>Eukaryota</taxon>
        <taxon>Metazoa</taxon>
        <taxon>Spiralia</taxon>
        <taxon>Lophotrochozoa</taxon>
        <taxon>Mollusca</taxon>
        <taxon>Gastropoda</taxon>
        <taxon>Caenogastropoda</taxon>
        <taxon>Sorbeoconcha</taxon>
        <taxon>Cerithioidea</taxon>
        <taxon>Batillariidae</taxon>
        <taxon>Batillaria</taxon>
    </lineage>
</organism>
<keyword evidence="1" id="KW-0472">Membrane</keyword>
<dbReference type="Proteomes" id="UP001519460">
    <property type="component" value="Unassembled WGS sequence"/>
</dbReference>
<sequence length="121" mass="14114">MNCTVLVNCQQHGEQTNSVRLSGSCFVQIVYLTVNLLAITAVLQSTFQSLSLQQQKKWYQRQGKRHILEFSVNLETLKLINDQLFLCKNTITKIVCRDWELVDRFIRMDIATKPVKQRKIL</sequence>
<keyword evidence="1" id="KW-1133">Transmembrane helix</keyword>
<dbReference type="AlphaFoldDB" id="A0ABD0K036"/>
<gene>
    <name evidence="2" type="ORF">BaRGS_00028351</name>
</gene>
<evidence type="ECO:0000256" key="1">
    <source>
        <dbReference type="SAM" id="Phobius"/>
    </source>
</evidence>
<evidence type="ECO:0000313" key="2">
    <source>
        <dbReference type="EMBL" id="KAK7480432.1"/>
    </source>
</evidence>
<accession>A0ABD0K036</accession>
<reference evidence="2 3" key="1">
    <citation type="journal article" date="2023" name="Sci. Data">
        <title>Genome assembly of the Korean intertidal mud-creeper Batillaria attramentaria.</title>
        <authorList>
            <person name="Patra A.K."/>
            <person name="Ho P.T."/>
            <person name="Jun S."/>
            <person name="Lee S.J."/>
            <person name="Kim Y."/>
            <person name="Won Y.J."/>
        </authorList>
    </citation>
    <scope>NUCLEOTIDE SEQUENCE [LARGE SCALE GENOMIC DNA]</scope>
    <source>
        <strain evidence="2">Wonlab-2016</strain>
    </source>
</reference>
<protein>
    <submittedName>
        <fullName evidence="2">Uncharacterized protein</fullName>
    </submittedName>
</protein>
<keyword evidence="1" id="KW-0812">Transmembrane</keyword>